<dbReference type="InterPro" id="IPR015943">
    <property type="entry name" value="WD40/YVTN_repeat-like_dom_sf"/>
</dbReference>
<dbReference type="PANTHER" id="PTHR43991:SF9">
    <property type="entry name" value="DUF2415 DOMAIN-CONTAINING PROTEIN"/>
    <property type="match status" value="1"/>
</dbReference>
<organism evidence="2 3">
    <name type="scientific">Aduncisulcus paluster</name>
    <dbReference type="NCBI Taxonomy" id="2918883"/>
    <lineage>
        <taxon>Eukaryota</taxon>
        <taxon>Metamonada</taxon>
        <taxon>Carpediemonas-like organisms</taxon>
        <taxon>Aduncisulcus</taxon>
    </lineage>
</organism>
<feature type="region of interest" description="Disordered" evidence="1">
    <location>
        <begin position="292"/>
        <end position="346"/>
    </location>
</feature>
<dbReference type="InterPro" id="IPR036322">
    <property type="entry name" value="WD40_repeat_dom_sf"/>
</dbReference>
<accession>A0ABQ5KVG6</accession>
<evidence type="ECO:0000256" key="1">
    <source>
        <dbReference type="SAM" id="MobiDB-lite"/>
    </source>
</evidence>
<evidence type="ECO:0000313" key="2">
    <source>
        <dbReference type="EMBL" id="GKT36424.1"/>
    </source>
</evidence>
<evidence type="ECO:0000313" key="3">
    <source>
        <dbReference type="Proteomes" id="UP001057375"/>
    </source>
</evidence>
<dbReference type="PANTHER" id="PTHR43991">
    <property type="entry name" value="WD REPEAT PROTEIN (AFU_ORTHOLOGUE AFUA_8G05640)-RELATED"/>
    <property type="match status" value="1"/>
</dbReference>
<name>A0ABQ5KVG6_9EUKA</name>
<reference evidence="2" key="1">
    <citation type="submission" date="2022-03" db="EMBL/GenBank/DDBJ databases">
        <title>Draft genome sequence of Aduncisulcus paluster, a free-living microaerophilic Fornicata.</title>
        <authorList>
            <person name="Yuyama I."/>
            <person name="Kume K."/>
            <person name="Tamura T."/>
            <person name="Inagaki Y."/>
            <person name="Hashimoto T."/>
        </authorList>
    </citation>
    <scope>NUCLEOTIDE SEQUENCE</scope>
    <source>
        <strain evidence="2">NY0171</strain>
    </source>
</reference>
<dbReference type="Gene3D" id="2.130.10.10">
    <property type="entry name" value="YVTN repeat-like/Quinoprotein amine dehydrogenase"/>
    <property type="match status" value="1"/>
</dbReference>
<gene>
    <name evidence="2" type="ORF">ADUPG1_009393</name>
</gene>
<dbReference type="EMBL" id="BQXS01011222">
    <property type="protein sequence ID" value="GKT36424.1"/>
    <property type="molecule type" value="Genomic_DNA"/>
</dbReference>
<feature type="region of interest" description="Disordered" evidence="1">
    <location>
        <begin position="163"/>
        <end position="188"/>
    </location>
</feature>
<proteinExistence type="predicted"/>
<protein>
    <submittedName>
        <fullName evidence="2">Uncharacterized protein</fullName>
    </submittedName>
</protein>
<dbReference type="Proteomes" id="UP001057375">
    <property type="component" value="Unassembled WGS sequence"/>
</dbReference>
<keyword evidence="3" id="KW-1185">Reference proteome</keyword>
<comment type="caution">
    <text evidence="2">The sequence shown here is derived from an EMBL/GenBank/DDBJ whole genome shotgun (WGS) entry which is preliminary data.</text>
</comment>
<dbReference type="SUPFAM" id="SSF50978">
    <property type="entry name" value="WD40 repeat-like"/>
    <property type="match status" value="1"/>
</dbReference>
<sequence length="555" mass="61039">MKLCKALPIQQCSVPSPIFRNFQSFCNSRVIVRHWQLRDLIRCVTRPKKTTAIWDHGTDVPVQLWSAKTHTSTDDPAPSSIHADTTLLHDAECPSTPSVCDITYVSERTLCVIPSSGGDIYTCKSFDFNPVCFDIRHGYIAAGGLDGHICVCPFKYVEKTIEEGEKGEEEEREPEKSTSEEFEEEDFPRGSVARILHGSTILSMRHESRIPYTSKKVPYIHLTASPPLLNDVWCSDTINSVVVQNHSSYNHPRLYACSNAGLIAAIDLSNTPDHIQTSRTSFPSHVGVRVDEYTSEEEDESVTLSSPPKSDGVTQEDIDGTTHDDRPLVTSSTSVEHHTHGLIEESTSGYTQGNCSIFNPGYGAVNGIAFSPDGRYAISYHDSSHICMMKVGAGDDVELKKVMDISLTYPVSLSAAFSMDSRLVCAATQHGDLCVFDIRASSKPFCILKSQSPGTREGAFRVVKTLPIIGTRTFIASQHVNNVCLFDLSKMPCVEEHVINIQALAEKGPDSQYACISGLDISTDGRELFVATSSSIYKVDLMLSKFLAGQETSYL</sequence>